<accession>A0A9P4HIZ9</accession>
<reference evidence="4" key="1">
    <citation type="journal article" date="2020" name="Stud. Mycol.">
        <title>101 Dothideomycetes genomes: a test case for predicting lifestyles and emergence of pathogens.</title>
        <authorList>
            <person name="Haridas S."/>
            <person name="Albert R."/>
            <person name="Binder M."/>
            <person name="Bloem J."/>
            <person name="Labutti K."/>
            <person name="Salamov A."/>
            <person name="Andreopoulos B."/>
            <person name="Baker S."/>
            <person name="Barry K."/>
            <person name="Bills G."/>
            <person name="Bluhm B."/>
            <person name="Cannon C."/>
            <person name="Castanera R."/>
            <person name="Culley D."/>
            <person name="Daum C."/>
            <person name="Ezra D."/>
            <person name="Gonzalez J."/>
            <person name="Henrissat B."/>
            <person name="Kuo A."/>
            <person name="Liang C."/>
            <person name="Lipzen A."/>
            <person name="Lutzoni F."/>
            <person name="Magnuson J."/>
            <person name="Mondo S."/>
            <person name="Nolan M."/>
            <person name="Ohm R."/>
            <person name="Pangilinan J."/>
            <person name="Park H.-J."/>
            <person name="Ramirez L."/>
            <person name="Alfaro M."/>
            <person name="Sun H."/>
            <person name="Tritt A."/>
            <person name="Yoshinaga Y."/>
            <person name="Zwiers L.-H."/>
            <person name="Turgeon B."/>
            <person name="Goodwin S."/>
            <person name="Spatafora J."/>
            <person name="Crous P."/>
            <person name="Grigoriev I."/>
        </authorList>
    </citation>
    <scope>NUCLEOTIDE SEQUENCE</scope>
    <source>
        <strain evidence="4">CBS 110217</strain>
    </source>
</reference>
<organism evidence="4 5">
    <name type="scientific">Setomelanomma holmii</name>
    <dbReference type="NCBI Taxonomy" id="210430"/>
    <lineage>
        <taxon>Eukaryota</taxon>
        <taxon>Fungi</taxon>
        <taxon>Dikarya</taxon>
        <taxon>Ascomycota</taxon>
        <taxon>Pezizomycotina</taxon>
        <taxon>Dothideomycetes</taxon>
        <taxon>Pleosporomycetidae</taxon>
        <taxon>Pleosporales</taxon>
        <taxon>Pleosporineae</taxon>
        <taxon>Phaeosphaeriaceae</taxon>
        <taxon>Setomelanomma</taxon>
    </lineage>
</organism>
<keyword evidence="5" id="KW-1185">Reference proteome</keyword>
<dbReference type="AlphaFoldDB" id="A0A9P4HIZ9"/>
<keyword evidence="2 3" id="KW-0663">Pyridoxal phosphate</keyword>
<dbReference type="InterPro" id="IPR005814">
    <property type="entry name" value="Aminotrans_3"/>
</dbReference>
<dbReference type="OrthoDB" id="5419315at2759"/>
<keyword evidence="4" id="KW-0808">Transferase</keyword>
<proteinExistence type="inferred from homology"/>
<evidence type="ECO:0000256" key="1">
    <source>
        <dbReference type="ARBA" id="ARBA00008954"/>
    </source>
</evidence>
<dbReference type="CDD" id="cd00610">
    <property type="entry name" value="OAT_like"/>
    <property type="match status" value="1"/>
</dbReference>
<dbReference type="GO" id="GO:0030170">
    <property type="term" value="F:pyridoxal phosphate binding"/>
    <property type="evidence" value="ECO:0007669"/>
    <property type="project" value="InterPro"/>
</dbReference>
<dbReference type="Proteomes" id="UP000799777">
    <property type="component" value="Unassembled WGS sequence"/>
</dbReference>
<protein>
    <submittedName>
        <fullName evidence="4">Adenosylmethionine-8-amino-7-oxononanoate aminotransferase</fullName>
    </submittedName>
</protein>
<comment type="caution">
    <text evidence="4">The sequence shown here is derived from an EMBL/GenBank/DDBJ whole genome shotgun (WGS) entry which is preliminary data.</text>
</comment>
<gene>
    <name evidence="4" type="ORF">EK21DRAFT_97865</name>
</gene>
<sequence>MAPGALRNPRLASTRRLSKSLVHAVATKLKTSLLNRSVNIKPYRLESGEDNKYFLEDGTEIYDASGGAAVSTIGKRSPRVWKAMTEVHNSGLCYAPSLGFDTKITADFADWMIQSTGNQMAKAYHTKEKSPAEPQRTLFIAREQSYHGNTLGALDVSGHEARKTMYEKILSRNTHFVPACHEYRNRLAGQTDEQYVQWHRGQLVRKIEDLGTDKVAAFIMEPVVGAALGCATAVRGYTKAMQEVCDQYGILLIFDEIMCGMGRTGYLHAWQAEGGEGVVPDIQLVGKALGAGFMPISAMLVGPKVIEAFENGPSNGAFNHGHTFQNHPLAAGAAHEVQEIVAEAHLLENVREKGPLIEKKIRQRLESHRYVGDIRGPKEGAFLGIEFVQDKATKTPFATSDGIYMKIFDKGLKSHNIHIYPGAGCADAENRAAGRGGDHIMICPAYNITFEEVDLIVDRVSALVVDFFDEYDRAHASNP</sequence>
<evidence type="ECO:0000313" key="5">
    <source>
        <dbReference type="Proteomes" id="UP000799777"/>
    </source>
</evidence>
<dbReference type="InterPro" id="IPR015421">
    <property type="entry name" value="PyrdxlP-dep_Trfase_major"/>
</dbReference>
<dbReference type="EMBL" id="ML978163">
    <property type="protein sequence ID" value="KAF2034102.1"/>
    <property type="molecule type" value="Genomic_DNA"/>
</dbReference>
<dbReference type="InterPro" id="IPR015422">
    <property type="entry name" value="PyrdxlP-dep_Trfase_small"/>
</dbReference>
<dbReference type="InterPro" id="IPR015424">
    <property type="entry name" value="PyrdxlP-dep_Trfase"/>
</dbReference>
<dbReference type="Gene3D" id="3.40.640.10">
    <property type="entry name" value="Type I PLP-dependent aspartate aminotransferase-like (Major domain)"/>
    <property type="match status" value="1"/>
</dbReference>
<evidence type="ECO:0000313" key="4">
    <source>
        <dbReference type="EMBL" id="KAF2034102.1"/>
    </source>
</evidence>
<name>A0A9P4HIZ9_9PLEO</name>
<evidence type="ECO:0000256" key="3">
    <source>
        <dbReference type="RuleBase" id="RU003560"/>
    </source>
</evidence>
<dbReference type="PANTHER" id="PTHR43094:SF1">
    <property type="entry name" value="AMINOTRANSFERASE CLASS-III"/>
    <property type="match status" value="1"/>
</dbReference>
<dbReference type="SUPFAM" id="SSF53383">
    <property type="entry name" value="PLP-dependent transferases"/>
    <property type="match status" value="1"/>
</dbReference>
<comment type="similarity">
    <text evidence="1 3">Belongs to the class-III pyridoxal-phosphate-dependent aminotransferase family.</text>
</comment>
<dbReference type="PANTHER" id="PTHR43094">
    <property type="entry name" value="AMINOTRANSFERASE"/>
    <property type="match status" value="1"/>
</dbReference>
<evidence type="ECO:0000256" key="2">
    <source>
        <dbReference type="ARBA" id="ARBA00022898"/>
    </source>
</evidence>
<dbReference type="GO" id="GO:0005829">
    <property type="term" value="C:cytosol"/>
    <property type="evidence" value="ECO:0007669"/>
    <property type="project" value="TreeGrafter"/>
</dbReference>
<dbReference type="GO" id="GO:0008483">
    <property type="term" value="F:transaminase activity"/>
    <property type="evidence" value="ECO:0007669"/>
    <property type="project" value="UniProtKB-KW"/>
</dbReference>
<keyword evidence="4" id="KW-0032">Aminotransferase</keyword>
<dbReference type="Pfam" id="PF00202">
    <property type="entry name" value="Aminotran_3"/>
    <property type="match status" value="1"/>
</dbReference>
<dbReference type="Gene3D" id="3.90.1150.10">
    <property type="entry name" value="Aspartate Aminotransferase, domain 1"/>
    <property type="match status" value="1"/>
</dbReference>